<dbReference type="CDD" id="cd00202">
    <property type="entry name" value="ZnF_GATA"/>
    <property type="match status" value="1"/>
</dbReference>
<feature type="compositionally biased region" description="Basic and acidic residues" evidence="5">
    <location>
        <begin position="108"/>
        <end position="121"/>
    </location>
</feature>
<evidence type="ECO:0000313" key="8">
    <source>
        <dbReference type="Proteomes" id="UP000005237"/>
    </source>
</evidence>
<evidence type="ECO:0000256" key="1">
    <source>
        <dbReference type="ARBA" id="ARBA00023015"/>
    </source>
</evidence>
<dbReference type="GO" id="GO:0006355">
    <property type="term" value="P:regulation of DNA-templated transcription"/>
    <property type="evidence" value="ECO:0007669"/>
    <property type="project" value="InterPro"/>
</dbReference>
<dbReference type="InterPro" id="IPR000679">
    <property type="entry name" value="Znf_GATA"/>
</dbReference>
<accession>A0A8R1DLJ0</accession>
<evidence type="ECO:0000256" key="5">
    <source>
        <dbReference type="SAM" id="MobiDB-lite"/>
    </source>
</evidence>
<reference evidence="7" key="2">
    <citation type="submission" date="2022-06" db="UniProtKB">
        <authorList>
            <consortium name="EnsemblMetazoa"/>
        </authorList>
    </citation>
    <scope>IDENTIFICATION</scope>
    <source>
        <strain evidence="7">DF5081</strain>
    </source>
</reference>
<dbReference type="Pfam" id="PF00320">
    <property type="entry name" value="GATA"/>
    <property type="match status" value="1"/>
</dbReference>
<keyword evidence="4" id="KW-0479">Metal-binding</keyword>
<evidence type="ECO:0000259" key="6">
    <source>
        <dbReference type="PROSITE" id="PS50114"/>
    </source>
</evidence>
<keyword evidence="3" id="KW-0539">Nucleus</keyword>
<organism evidence="7 8">
    <name type="scientific">Caenorhabditis japonica</name>
    <dbReference type="NCBI Taxonomy" id="281687"/>
    <lineage>
        <taxon>Eukaryota</taxon>
        <taxon>Metazoa</taxon>
        <taxon>Ecdysozoa</taxon>
        <taxon>Nematoda</taxon>
        <taxon>Chromadorea</taxon>
        <taxon>Rhabditida</taxon>
        <taxon>Rhabditina</taxon>
        <taxon>Rhabditomorpha</taxon>
        <taxon>Rhabditoidea</taxon>
        <taxon>Rhabditidae</taxon>
        <taxon>Peloderinae</taxon>
        <taxon>Caenorhabditis</taxon>
    </lineage>
</organism>
<dbReference type="InterPro" id="IPR013088">
    <property type="entry name" value="Znf_NHR/GATA"/>
</dbReference>
<evidence type="ECO:0000256" key="4">
    <source>
        <dbReference type="PROSITE-ProRule" id="PRU00094"/>
    </source>
</evidence>
<name>A0A8R1DLJ0_CAEJA</name>
<keyword evidence="1" id="KW-0805">Transcription regulation</keyword>
<dbReference type="PROSITE" id="PS50114">
    <property type="entry name" value="GATA_ZN_FINGER_2"/>
    <property type="match status" value="1"/>
</dbReference>
<dbReference type="SMART" id="SM00401">
    <property type="entry name" value="ZnF_GATA"/>
    <property type="match status" value="1"/>
</dbReference>
<evidence type="ECO:0000313" key="7">
    <source>
        <dbReference type="EnsemblMetazoa" id="CJA05201.1"/>
    </source>
</evidence>
<evidence type="ECO:0000256" key="3">
    <source>
        <dbReference type="ARBA" id="ARBA00023242"/>
    </source>
</evidence>
<protein>
    <submittedName>
        <fullName evidence="7">GATA-type domain-containing protein</fullName>
    </submittedName>
</protein>
<reference evidence="8" key="1">
    <citation type="submission" date="2010-08" db="EMBL/GenBank/DDBJ databases">
        <authorList>
            <consortium name="Caenorhabditis japonica Sequencing Consortium"/>
            <person name="Wilson R.K."/>
        </authorList>
    </citation>
    <scope>NUCLEOTIDE SEQUENCE [LARGE SCALE GENOMIC DNA]</scope>
    <source>
        <strain evidence="8">DF5081</strain>
    </source>
</reference>
<dbReference type="SUPFAM" id="SSF57716">
    <property type="entry name" value="Glucocorticoid receptor-like (DNA-binding domain)"/>
    <property type="match status" value="1"/>
</dbReference>
<dbReference type="Proteomes" id="UP000005237">
    <property type="component" value="Unassembled WGS sequence"/>
</dbReference>
<dbReference type="EnsemblMetazoa" id="CJA05201.1">
    <property type="protein sequence ID" value="CJA05201.1"/>
    <property type="gene ID" value="WBGene00124405"/>
</dbReference>
<keyword evidence="4" id="KW-0862">Zinc</keyword>
<keyword evidence="8" id="KW-1185">Reference proteome</keyword>
<keyword evidence="2" id="KW-0804">Transcription</keyword>
<feature type="region of interest" description="Disordered" evidence="5">
    <location>
        <begin position="85"/>
        <end position="122"/>
    </location>
</feature>
<dbReference type="AlphaFoldDB" id="A0A8R1DLJ0"/>
<dbReference type="GO" id="GO:0008270">
    <property type="term" value="F:zinc ion binding"/>
    <property type="evidence" value="ECO:0007669"/>
    <property type="project" value="UniProtKB-KW"/>
</dbReference>
<feature type="compositionally biased region" description="Polar residues" evidence="5">
    <location>
        <begin position="93"/>
        <end position="107"/>
    </location>
</feature>
<feature type="domain" description="GATA-type" evidence="6">
    <location>
        <begin position="120"/>
        <end position="161"/>
    </location>
</feature>
<dbReference type="Gene3D" id="3.30.50.10">
    <property type="entry name" value="Erythroid Transcription Factor GATA-1, subunit A"/>
    <property type="match status" value="1"/>
</dbReference>
<dbReference type="GO" id="GO:0043565">
    <property type="term" value="F:sequence-specific DNA binding"/>
    <property type="evidence" value="ECO:0007669"/>
    <property type="project" value="InterPro"/>
</dbReference>
<sequence length="191" mass="21901">MDHNLSDSPFFTPLYPYSEFPYWENYYDYSNAYLQNWNFMAVTNNVAMPEGFIDTSLPQNDSLDASLFWSSPTFTTMTSSPASTFSESSASTQDFSSFNTENSPQNQKHQESCSKKSENSKNQRCCTNCQTTKTCRWRNVTTRVLCNACFVYTRKYNKPRPSTAVIAYHSRVQSDGKIKNSRKAKNCNGPY</sequence>
<keyword evidence="4" id="KW-0863">Zinc-finger</keyword>
<proteinExistence type="predicted"/>
<evidence type="ECO:0000256" key="2">
    <source>
        <dbReference type="ARBA" id="ARBA00023163"/>
    </source>
</evidence>